<feature type="region of interest" description="Disordered" evidence="2">
    <location>
        <begin position="272"/>
        <end position="306"/>
    </location>
</feature>
<dbReference type="PANTHER" id="PTHR33488:SF2">
    <property type="entry name" value="EARLY ENDOSOME ANTIGEN 1-LIKE"/>
    <property type="match status" value="1"/>
</dbReference>
<name>A0A7H8QHM8_TALRU</name>
<dbReference type="OrthoDB" id="4223572at2759"/>
<keyword evidence="1" id="KW-0175">Coiled coil</keyword>
<evidence type="ECO:0000313" key="4">
    <source>
        <dbReference type="Proteomes" id="UP000509510"/>
    </source>
</evidence>
<reference evidence="4" key="1">
    <citation type="submission" date="2020-06" db="EMBL/GenBank/DDBJ databases">
        <title>A chromosome-scale genome assembly of Talaromyces rugulosus W13939.</title>
        <authorList>
            <person name="Wang B."/>
            <person name="Guo L."/>
            <person name="Ye K."/>
            <person name="Wang L."/>
        </authorList>
    </citation>
    <scope>NUCLEOTIDE SEQUENCE [LARGE SCALE GENOMIC DNA]</scope>
    <source>
        <strain evidence="4">W13939</strain>
    </source>
</reference>
<feature type="coiled-coil region" evidence="1">
    <location>
        <begin position="504"/>
        <end position="531"/>
    </location>
</feature>
<dbReference type="PANTHER" id="PTHR33488">
    <property type="entry name" value="ZGC:162509"/>
    <property type="match status" value="1"/>
</dbReference>
<evidence type="ECO:0000256" key="1">
    <source>
        <dbReference type="SAM" id="Coils"/>
    </source>
</evidence>
<gene>
    <name evidence="3" type="ORF">TRUGW13939_00479</name>
</gene>
<evidence type="ECO:0000256" key="2">
    <source>
        <dbReference type="SAM" id="MobiDB-lite"/>
    </source>
</evidence>
<dbReference type="EMBL" id="CP055898">
    <property type="protein sequence ID" value="QKX53400.1"/>
    <property type="molecule type" value="Genomic_DNA"/>
</dbReference>
<dbReference type="RefSeq" id="XP_035339579.1">
    <property type="nucleotide sequence ID" value="XM_035483686.1"/>
</dbReference>
<dbReference type="GeneID" id="55987992"/>
<dbReference type="KEGG" id="trg:TRUGW13939_00479"/>
<proteinExistence type="predicted"/>
<protein>
    <submittedName>
        <fullName evidence="3">Uncharacterized protein</fullName>
    </submittedName>
</protein>
<feature type="compositionally biased region" description="Acidic residues" evidence="2">
    <location>
        <begin position="292"/>
        <end position="306"/>
    </location>
</feature>
<feature type="compositionally biased region" description="Polar residues" evidence="2">
    <location>
        <begin position="418"/>
        <end position="430"/>
    </location>
</feature>
<accession>A0A7H8QHM8</accession>
<feature type="region of interest" description="Disordered" evidence="2">
    <location>
        <begin position="400"/>
        <end position="466"/>
    </location>
</feature>
<dbReference type="AlphaFoldDB" id="A0A7H8QHM8"/>
<sequence>MAISTPGPDTLGVLITKNTATIASYKTDLQAKAHASKHGWLAYLGMAPVCLELLALCTLTAARDDARNIILVSNKKYEYLKGHLHLSTCLIEVVNRGSTAFTNCNKHMEEIRATSESVKDTVTMIVKALLRGNLQLTVQLDTLVEAAETCKDAAAKMDDELEAWYKYVMELHEACDATDQDTKGKYQIALSDEKARKVEQELLTTSITSAEKWVKDREEQVQEMKDLVKEELKNYPTGNQLMVMDLVQTLGNAAASATNILAGAAASRIGGGSAFNNKTKSKSSSGKKKETSDDDDDDDDEAADDVANDPASVYLPFALMAINQLHGIVSDKAGVQWDLITNVESTSGKGGQLDLTGVSGSLTRHRATLEKKKTAKSSKVGKALLKSIGEVELVVSELQVERTKSRNMGDNWKKPANDSKQVSGWQSTVKKSQKAVQKLDTKDKALTSGTKNPPLPGANLQAAASSGSKTASQMAVEAASFKVTTAREMYKSTLSSADTARSQLLAFQSQMNNIKADLDSLKEDKLTLEAVKVCLRNCLTLLVELKDCILQLRLFFTQLAVQIKTLVKGNVLPFKSTVQHAISSPEALIDRVILQQYTVAIWAGFDQFKEVAEFYKSVHDPHILNGLNLVNKMTLQNNVTAGYQQIEQYSKTSQTAVIDLINAETTKFKTRIEKTYGQIIELEKNSALPPTEAQQDLLGSAVKSAENVIKDQLDAKSAPINYMTQPREQRDAQADQLSKALDPETLQNQADALKGELGFHEQDSDEYLGMDD</sequence>
<evidence type="ECO:0000313" key="3">
    <source>
        <dbReference type="EMBL" id="QKX53400.1"/>
    </source>
</evidence>
<keyword evidence="4" id="KW-1185">Reference proteome</keyword>
<organism evidence="3 4">
    <name type="scientific">Talaromyces rugulosus</name>
    <name type="common">Penicillium rugulosum</name>
    <dbReference type="NCBI Taxonomy" id="121627"/>
    <lineage>
        <taxon>Eukaryota</taxon>
        <taxon>Fungi</taxon>
        <taxon>Dikarya</taxon>
        <taxon>Ascomycota</taxon>
        <taxon>Pezizomycotina</taxon>
        <taxon>Eurotiomycetes</taxon>
        <taxon>Eurotiomycetidae</taxon>
        <taxon>Eurotiales</taxon>
        <taxon>Trichocomaceae</taxon>
        <taxon>Talaromyces</taxon>
        <taxon>Talaromyces sect. Islandici</taxon>
    </lineage>
</organism>
<dbReference type="Proteomes" id="UP000509510">
    <property type="component" value="Chromosome I"/>
</dbReference>